<dbReference type="Proteomes" id="UP000284660">
    <property type="component" value="Unassembled WGS sequence"/>
</dbReference>
<accession>A0A3D9A9Z5</accession>
<evidence type="ECO:0000313" key="8">
    <source>
        <dbReference type="EMBL" id="MSB74347.1"/>
    </source>
</evidence>
<evidence type="ECO:0000313" key="11">
    <source>
        <dbReference type="Proteomes" id="UP000441358"/>
    </source>
</evidence>
<sequence>MKLRHLLLASFAACTFASCSDDSSNGIEIPEENYQMIDANVSLTATALDGIQTKGATKEGGDAVLESGSNNEQFINELTAYLFYVDNGENEDAYKFAAMKTVSSTDGNSVKTIEDIVVKVKATAAGELSDTQLAVVFLANTKLATPPSNLGDVKTAELEDLVDFTHVHPAPGVTQTYVPMFSQIVTIGGGEHQLLAGTKYDNWVKGSTAPSIIYTNNATVGAAHNEIEKKSEAAEWTENGSSYDPANILAADKIPLTRHVARVQLQAIDCDFKNNYADASFELTHVYIANASNTSLIYADAKPYSLDNATTYSHGCSYKRDDYFLVKGKNDVASLHWTMDGGVDIKMTGHSHSSNLNGDGSINYNGDSWFSFDDQTVSGDEYGHKEMPQFYVFEMRGNKQMFADDPNNGDSLSGMIQTMLILRGNWYPNGKTEGLGNDMVKRDRYYRIPIKQDATSGIIGVQRNTIYKIYATITGEGSKDPDTSELNACISFSIKVEPWTLITQTETDVN</sequence>
<feature type="signal peptide" evidence="5">
    <location>
        <begin position="1"/>
        <end position="20"/>
    </location>
</feature>
<evidence type="ECO:0000256" key="1">
    <source>
        <dbReference type="ARBA" id="ARBA00004561"/>
    </source>
</evidence>
<evidence type="ECO:0000313" key="9">
    <source>
        <dbReference type="EMBL" id="RHD71907.1"/>
    </source>
</evidence>
<dbReference type="Proteomes" id="UP000441358">
    <property type="component" value="Unassembled WGS sequence"/>
</dbReference>
<dbReference type="RefSeq" id="WP_005859424.1">
    <property type="nucleotide sequence ID" value="NZ_BQOC01000007.1"/>
</dbReference>
<name>A0A3D9A9Z5_PARDI</name>
<proteinExistence type="inferred from homology"/>
<dbReference type="AlphaFoldDB" id="A0A3D9A9Z5"/>
<evidence type="ECO:0000313" key="7">
    <source>
        <dbReference type="EMBL" id="MRZ49532.1"/>
    </source>
</evidence>
<feature type="chain" id="PRO_5039860650" description="Major fimbrial subunit protein N-terminal domain-containing protein" evidence="5">
    <location>
        <begin position="21"/>
        <end position="510"/>
    </location>
</feature>
<comment type="caution">
    <text evidence="9">The sequence shown here is derived from an EMBL/GenBank/DDBJ whole genome shotgun (WGS) entry which is preliminary data.</text>
</comment>
<dbReference type="EMBL" id="WKMC01000002">
    <property type="protein sequence ID" value="MRZ49532.1"/>
    <property type="molecule type" value="Genomic_DNA"/>
</dbReference>
<evidence type="ECO:0000256" key="4">
    <source>
        <dbReference type="ARBA" id="ARBA00023263"/>
    </source>
</evidence>
<evidence type="ECO:0000313" key="12">
    <source>
        <dbReference type="Proteomes" id="UP000441609"/>
    </source>
</evidence>
<protein>
    <recommendedName>
        <fullName evidence="6">Major fimbrial subunit protein N-terminal domain-containing protein</fullName>
    </recommendedName>
</protein>
<dbReference type="Proteomes" id="UP000441609">
    <property type="component" value="Unassembled WGS sequence"/>
</dbReference>
<dbReference type="Gene3D" id="2.60.40.3690">
    <property type="match status" value="1"/>
</dbReference>
<dbReference type="Pfam" id="PF06321">
    <property type="entry name" value="P_gingi_FimA"/>
    <property type="match status" value="1"/>
</dbReference>
<evidence type="ECO:0000256" key="2">
    <source>
        <dbReference type="ARBA" id="ARBA00006011"/>
    </source>
</evidence>
<gene>
    <name evidence="9" type="ORF">DW782_18345</name>
    <name evidence="7" type="ORF">GKD66_04620</name>
    <name evidence="8" type="ORF">GKD70_13825</name>
</gene>
<dbReference type="GO" id="GO:0009289">
    <property type="term" value="C:pilus"/>
    <property type="evidence" value="ECO:0007669"/>
    <property type="project" value="UniProtKB-SubCell"/>
</dbReference>
<evidence type="ECO:0000256" key="5">
    <source>
        <dbReference type="SAM" id="SignalP"/>
    </source>
</evidence>
<feature type="domain" description="Major fimbrial subunit protein N-terminal" evidence="6">
    <location>
        <begin position="39"/>
        <end position="208"/>
    </location>
</feature>
<dbReference type="OrthoDB" id="1100942at2"/>
<reference evidence="11 12" key="2">
    <citation type="journal article" date="2019" name="Nat. Med.">
        <title>A library of human gut bacterial isolates paired with longitudinal multiomics data enables mechanistic microbiome research.</title>
        <authorList>
            <person name="Poyet M."/>
            <person name="Groussin M."/>
            <person name="Gibbons S.M."/>
            <person name="Avila-Pacheco J."/>
            <person name="Jiang X."/>
            <person name="Kearney S.M."/>
            <person name="Perrotta A.R."/>
            <person name="Berdy B."/>
            <person name="Zhao S."/>
            <person name="Lieberman T.D."/>
            <person name="Swanson P.K."/>
            <person name="Smith M."/>
            <person name="Roesemann S."/>
            <person name="Alexander J.E."/>
            <person name="Rich S.A."/>
            <person name="Livny J."/>
            <person name="Vlamakis H."/>
            <person name="Clish C."/>
            <person name="Bullock K."/>
            <person name="Deik A."/>
            <person name="Scott J."/>
            <person name="Pierce K.A."/>
            <person name="Xavier R.J."/>
            <person name="Alm E.J."/>
        </authorList>
    </citation>
    <scope>NUCLEOTIDE SEQUENCE [LARGE SCALE GENOMIC DNA]</scope>
    <source>
        <strain evidence="8 12">BIOML-A20</strain>
        <strain evidence="7 11">BIOML-A32</strain>
    </source>
</reference>
<dbReference type="EMBL" id="QSJN01000014">
    <property type="protein sequence ID" value="RHD71907.1"/>
    <property type="molecule type" value="Genomic_DNA"/>
</dbReference>
<evidence type="ECO:0000256" key="3">
    <source>
        <dbReference type="ARBA" id="ARBA00022729"/>
    </source>
</evidence>
<evidence type="ECO:0000259" key="6">
    <source>
        <dbReference type="Pfam" id="PF06321"/>
    </source>
</evidence>
<comment type="subcellular location">
    <subcellularLocation>
        <location evidence="1">Fimbrium</location>
    </subcellularLocation>
</comment>
<comment type="similarity">
    <text evidence="2">Belongs to the bacteroidetes fimbrillin superfamily. FimA/Mfa1 family.</text>
</comment>
<keyword evidence="4" id="KW-0281">Fimbrium</keyword>
<evidence type="ECO:0000313" key="10">
    <source>
        <dbReference type="Proteomes" id="UP000284660"/>
    </source>
</evidence>
<reference evidence="9 10" key="1">
    <citation type="submission" date="2018-08" db="EMBL/GenBank/DDBJ databases">
        <title>A genome reference for cultivated species of the human gut microbiota.</title>
        <authorList>
            <person name="Zou Y."/>
            <person name="Xue W."/>
            <person name="Luo G."/>
        </authorList>
    </citation>
    <scope>NUCLEOTIDE SEQUENCE [LARGE SCALE GENOMIC DNA]</scope>
    <source>
        <strain evidence="9 10">AM30-4</strain>
    </source>
</reference>
<dbReference type="EMBL" id="WKMO01000012">
    <property type="protein sequence ID" value="MSB74347.1"/>
    <property type="molecule type" value="Genomic_DNA"/>
</dbReference>
<dbReference type="InterPro" id="IPR029141">
    <property type="entry name" value="FimA_N"/>
</dbReference>
<organism evidence="9 10">
    <name type="scientific">Parabacteroides distasonis</name>
    <dbReference type="NCBI Taxonomy" id="823"/>
    <lineage>
        <taxon>Bacteria</taxon>
        <taxon>Pseudomonadati</taxon>
        <taxon>Bacteroidota</taxon>
        <taxon>Bacteroidia</taxon>
        <taxon>Bacteroidales</taxon>
        <taxon>Tannerellaceae</taxon>
        <taxon>Parabacteroides</taxon>
    </lineage>
</organism>
<dbReference type="PROSITE" id="PS51257">
    <property type="entry name" value="PROKAR_LIPOPROTEIN"/>
    <property type="match status" value="1"/>
</dbReference>
<keyword evidence="3 5" id="KW-0732">Signal</keyword>